<dbReference type="Proteomes" id="UP001168877">
    <property type="component" value="Unassembled WGS sequence"/>
</dbReference>
<keyword evidence="2" id="KW-1185">Reference proteome</keyword>
<reference evidence="1" key="2">
    <citation type="submission" date="2023-06" db="EMBL/GenBank/DDBJ databases">
        <authorList>
            <person name="Swenson N.G."/>
            <person name="Wegrzyn J.L."/>
            <person name="Mcevoy S.L."/>
        </authorList>
    </citation>
    <scope>NUCLEOTIDE SEQUENCE</scope>
    <source>
        <strain evidence="1">NS2018</strain>
        <tissue evidence="1">Leaf</tissue>
    </source>
</reference>
<name>A0AA39SNU5_ACESA</name>
<dbReference type="EMBL" id="JAUESC010000082">
    <property type="protein sequence ID" value="KAK0594288.1"/>
    <property type="molecule type" value="Genomic_DNA"/>
</dbReference>
<accession>A0AA39SNU5</accession>
<evidence type="ECO:0000313" key="2">
    <source>
        <dbReference type="Proteomes" id="UP001168877"/>
    </source>
</evidence>
<dbReference type="AlphaFoldDB" id="A0AA39SNU5"/>
<evidence type="ECO:0000313" key="1">
    <source>
        <dbReference type="EMBL" id="KAK0594288.1"/>
    </source>
</evidence>
<sequence>MRQLPPSPLRWETQFSRVRASGTCFCPAGASDSPCADCPSDSPSGSISNELNCSKSSTIEGKKGLVLSSPVGREYRANPPMNAYIADSAQVFIPRTLTPISRTRSQVGRNGTPCKLYPIGSQETGMAWERDATLLLRARTGTATKILLDWLPLMLNARLHSVDSVKCHRPLLRETTLFPFIQTLTSYQEPLFIAFPEVEENDKPTASQLLLLKPLLVGTPLLTACGFSIISRTAV</sequence>
<proteinExistence type="predicted"/>
<comment type="caution">
    <text evidence="1">The sequence shown here is derived from an EMBL/GenBank/DDBJ whole genome shotgun (WGS) entry which is preliminary data.</text>
</comment>
<gene>
    <name evidence="1" type="ORF">LWI29_020706</name>
</gene>
<organism evidence="1 2">
    <name type="scientific">Acer saccharum</name>
    <name type="common">Sugar maple</name>
    <dbReference type="NCBI Taxonomy" id="4024"/>
    <lineage>
        <taxon>Eukaryota</taxon>
        <taxon>Viridiplantae</taxon>
        <taxon>Streptophyta</taxon>
        <taxon>Embryophyta</taxon>
        <taxon>Tracheophyta</taxon>
        <taxon>Spermatophyta</taxon>
        <taxon>Magnoliopsida</taxon>
        <taxon>eudicotyledons</taxon>
        <taxon>Gunneridae</taxon>
        <taxon>Pentapetalae</taxon>
        <taxon>rosids</taxon>
        <taxon>malvids</taxon>
        <taxon>Sapindales</taxon>
        <taxon>Sapindaceae</taxon>
        <taxon>Hippocastanoideae</taxon>
        <taxon>Acereae</taxon>
        <taxon>Acer</taxon>
    </lineage>
</organism>
<reference evidence="1" key="1">
    <citation type="journal article" date="2022" name="Plant J.">
        <title>Strategies of tolerance reflected in two North American maple genomes.</title>
        <authorList>
            <person name="McEvoy S.L."/>
            <person name="Sezen U.U."/>
            <person name="Trouern-Trend A."/>
            <person name="McMahon S.M."/>
            <person name="Schaberg P.G."/>
            <person name="Yang J."/>
            <person name="Wegrzyn J.L."/>
            <person name="Swenson N.G."/>
        </authorList>
    </citation>
    <scope>NUCLEOTIDE SEQUENCE</scope>
    <source>
        <strain evidence="1">NS2018</strain>
    </source>
</reference>
<protein>
    <submittedName>
        <fullName evidence="1">Uncharacterized protein</fullName>
    </submittedName>
</protein>